<proteinExistence type="predicted"/>
<evidence type="ECO:0000256" key="1">
    <source>
        <dbReference type="SAM" id="MobiDB-lite"/>
    </source>
</evidence>
<evidence type="ECO:0000313" key="3">
    <source>
        <dbReference type="EMBL" id="ORY44871.1"/>
    </source>
</evidence>
<dbReference type="GO" id="GO:0008270">
    <property type="term" value="F:zinc ion binding"/>
    <property type="evidence" value="ECO:0007669"/>
    <property type="project" value="InterPro"/>
</dbReference>
<dbReference type="SMART" id="SM00066">
    <property type="entry name" value="GAL4"/>
    <property type="match status" value="1"/>
</dbReference>
<organism evidence="3 4">
    <name type="scientific">Rhizoclosmatium globosum</name>
    <dbReference type="NCBI Taxonomy" id="329046"/>
    <lineage>
        <taxon>Eukaryota</taxon>
        <taxon>Fungi</taxon>
        <taxon>Fungi incertae sedis</taxon>
        <taxon>Chytridiomycota</taxon>
        <taxon>Chytridiomycota incertae sedis</taxon>
        <taxon>Chytridiomycetes</taxon>
        <taxon>Chytridiales</taxon>
        <taxon>Chytriomycetaceae</taxon>
        <taxon>Rhizoclosmatium</taxon>
    </lineage>
</organism>
<dbReference type="GO" id="GO:0000981">
    <property type="term" value="F:DNA-binding transcription factor activity, RNA polymerase II-specific"/>
    <property type="evidence" value="ECO:0007669"/>
    <property type="project" value="InterPro"/>
</dbReference>
<sequence>MEPQLFQPTPAAVRRFACLRCRKQKKKCVVPDSTSAACDRCLRLKLDCRFKDESPPSSSSSSSSKDKPPKLTPAREDSIAAISNGNSSATPPASLNISHSSLDLYLFAAESSLLDLETCENAVEDPDLMPTVADWALVYDDMTKKGTAPPISFSLDGDYFLRTFFSQPAALRFVIPVWHNSNFTRRAG</sequence>
<dbReference type="EMBL" id="MCGO01000021">
    <property type="protein sequence ID" value="ORY44871.1"/>
    <property type="molecule type" value="Genomic_DNA"/>
</dbReference>
<accession>A0A1Y2CCT6</accession>
<dbReference type="AlphaFoldDB" id="A0A1Y2CCT6"/>
<dbReference type="Proteomes" id="UP000193642">
    <property type="component" value="Unassembled WGS sequence"/>
</dbReference>
<dbReference type="SUPFAM" id="SSF57701">
    <property type="entry name" value="Zn2/Cys6 DNA-binding domain"/>
    <property type="match status" value="1"/>
</dbReference>
<dbReference type="InterPro" id="IPR036864">
    <property type="entry name" value="Zn2-C6_fun-type_DNA-bd_sf"/>
</dbReference>
<dbReference type="OrthoDB" id="1600564at2759"/>
<dbReference type="PROSITE" id="PS00463">
    <property type="entry name" value="ZN2_CY6_FUNGAL_1"/>
    <property type="match status" value="1"/>
</dbReference>
<gene>
    <name evidence="3" type="ORF">BCR33DRAFT_850364</name>
</gene>
<evidence type="ECO:0000259" key="2">
    <source>
        <dbReference type="PROSITE" id="PS50048"/>
    </source>
</evidence>
<dbReference type="CDD" id="cd00067">
    <property type="entry name" value="GAL4"/>
    <property type="match status" value="1"/>
</dbReference>
<dbReference type="PROSITE" id="PS50048">
    <property type="entry name" value="ZN2_CY6_FUNGAL_2"/>
    <property type="match status" value="1"/>
</dbReference>
<dbReference type="InterPro" id="IPR001138">
    <property type="entry name" value="Zn2Cys6_DnaBD"/>
</dbReference>
<name>A0A1Y2CCT6_9FUNG</name>
<evidence type="ECO:0000313" key="4">
    <source>
        <dbReference type="Proteomes" id="UP000193642"/>
    </source>
</evidence>
<feature type="domain" description="Zn(2)-C6 fungal-type" evidence="2">
    <location>
        <begin position="17"/>
        <end position="50"/>
    </location>
</feature>
<protein>
    <recommendedName>
        <fullName evidence="2">Zn(2)-C6 fungal-type domain-containing protein</fullName>
    </recommendedName>
</protein>
<dbReference type="Gene3D" id="4.10.240.10">
    <property type="entry name" value="Zn(2)-C6 fungal-type DNA-binding domain"/>
    <property type="match status" value="1"/>
</dbReference>
<dbReference type="Pfam" id="PF00172">
    <property type="entry name" value="Zn_clus"/>
    <property type="match status" value="1"/>
</dbReference>
<comment type="caution">
    <text evidence="3">The sequence shown here is derived from an EMBL/GenBank/DDBJ whole genome shotgun (WGS) entry which is preliminary data.</text>
</comment>
<reference evidence="3 4" key="1">
    <citation type="submission" date="2016-07" db="EMBL/GenBank/DDBJ databases">
        <title>Pervasive Adenine N6-methylation of Active Genes in Fungi.</title>
        <authorList>
            <consortium name="DOE Joint Genome Institute"/>
            <person name="Mondo S.J."/>
            <person name="Dannebaum R.O."/>
            <person name="Kuo R.C."/>
            <person name="Labutti K."/>
            <person name="Haridas S."/>
            <person name="Kuo A."/>
            <person name="Salamov A."/>
            <person name="Ahrendt S.R."/>
            <person name="Lipzen A."/>
            <person name="Sullivan W."/>
            <person name="Andreopoulos W.B."/>
            <person name="Clum A."/>
            <person name="Lindquist E."/>
            <person name="Daum C."/>
            <person name="Ramamoorthy G.K."/>
            <person name="Gryganskyi A."/>
            <person name="Culley D."/>
            <person name="Magnuson J.K."/>
            <person name="James T.Y."/>
            <person name="O'Malley M.A."/>
            <person name="Stajich J.E."/>
            <person name="Spatafora J.W."/>
            <person name="Visel A."/>
            <person name="Grigoriev I.V."/>
        </authorList>
    </citation>
    <scope>NUCLEOTIDE SEQUENCE [LARGE SCALE GENOMIC DNA]</scope>
    <source>
        <strain evidence="3 4">JEL800</strain>
    </source>
</reference>
<feature type="region of interest" description="Disordered" evidence="1">
    <location>
        <begin position="52"/>
        <end position="73"/>
    </location>
</feature>
<feature type="compositionally biased region" description="Basic and acidic residues" evidence="1">
    <location>
        <begin position="64"/>
        <end position="73"/>
    </location>
</feature>
<keyword evidence="4" id="KW-1185">Reference proteome</keyword>